<dbReference type="GO" id="GO:0005524">
    <property type="term" value="F:ATP binding"/>
    <property type="evidence" value="ECO:0007669"/>
    <property type="project" value="UniProtKB-KW"/>
</dbReference>
<evidence type="ECO:0000256" key="7">
    <source>
        <dbReference type="ARBA" id="ARBA00023136"/>
    </source>
</evidence>
<protein>
    <submittedName>
        <fullName evidence="9">Nitrate/nitrite transport system ATP-binding protein</fullName>
        <ecNumber evidence="9">3.6.3.-</ecNumber>
    </submittedName>
</protein>
<accession>A0ABT9SCK0</accession>
<evidence type="ECO:0000256" key="3">
    <source>
        <dbReference type="ARBA" id="ARBA00022448"/>
    </source>
</evidence>
<evidence type="ECO:0000256" key="6">
    <source>
        <dbReference type="ARBA" id="ARBA00022840"/>
    </source>
</evidence>
<proteinExistence type="inferred from homology"/>
<dbReference type="NCBIfam" id="TIGR01184">
    <property type="entry name" value="ntrCD"/>
    <property type="match status" value="1"/>
</dbReference>
<dbReference type="PANTHER" id="PTHR42788:SF7">
    <property type="entry name" value="NITRATE ABC TRANSPORTER ATP-BINDING PROTEIN"/>
    <property type="match status" value="1"/>
</dbReference>
<reference evidence="9 10" key="1">
    <citation type="submission" date="2023-07" db="EMBL/GenBank/DDBJ databases">
        <title>Sorghum-associated microbial communities from plants grown in Nebraska, USA.</title>
        <authorList>
            <person name="Schachtman D."/>
        </authorList>
    </citation>
    <scope>NUCLEOTIDE SEQUENCE [LARGE SCALE GENOMIC DNA]</scope>
    <source>
        <strain evidence="9 10">DS1607</strain>
    </source>
</reference>
<organism evidence="9 10">
    <name type="scientific">Variovorax ginsengisoli</name>
    <dbReference type="NCBI Taxonomy" id="363844"/>
    <lineage>
        <taxon>Bacteria</taxon>
        <taxon>Pseudomonadati</taxon>
        <taxon>Pseudomonadota</taxon>
        <taxon>Betaproteobacteria</taxon>
        <taxon>Burkholderiales</taxon>
        <taxon>Comamonadaceae</taxon>
        <taxon>Variovorax</taxon>
    </lineage>
</organism>
<dbReference type="GO" id="GO:0016787">
    <property type="term" value="F:hydrolase activity"/>
    <property type="evidence" value="ECO:0007669"/>
    <property type="project" value="UniProtKB-KW"/>
</dbReference>
<dbReference type="SMART" id="SM00382">
    <property type="entry name" value="AAA"/>
    <property type="match status" value="1"/>
</dbReference>
<dbReference type="RefSeq" id="WP_307691268.1">
    <property type="nucleotide sequence ID" value="NZ_JAUSRO010000012.1"/>
</dbReference>
<comment type="caution">
    <text evidence="9">The sequence shown here is derived from an EMBL/GenBank/DDBJ whole genome shotgun (WGS) entry which is preliminary data.</text>
</comment>
<keyword evidence="4" id="KW-1003">Cell membrane</keyword>
<dbReference type="EMBL" id="JAUSRO010000012">
    <property type="protein sequence ID" value="MDP9901501.1"/>
    <property type="molecule type" value="Genomic_DNA"/>
</dbReference>
<dbReference type="Proteomes" id="UP001226867">
    <property type="component" value="Unassembled WGS sequence"/>
</dbReference>
<dbReference type="Gene3D" id="3.40.50.300">
    <property type="entry name" value="P-loop containing nucleotide triphosphate hydrolases"/>
    <property type="match status" value="1"/>
</dbReference>
<gene>
    <name evidence="9" type="ORF">J2W36_003768</name>
</gene>
<keyword evidence="10" id="KW-1185">Reference proteome</keyword>
<evidence type="ECO:0000256" key="4">
    <source>
        <dbReference type="ARBA" id="ARBA00022475"/>
    </source>
</evidence>
<dbReference type="InterPro" id="IPR003439">
    <property type="entry name" value="ABC_transporter-like_ATP-bd"/>
</dbReference>
<evidence type="ECO:0000256" key="1">
    <source>
        <dbReference type="ARBA" id="ARBA00004202"/>
    </source>
</evidence>
<evidence type="ECO:0000259" key="8">
    <source>
        <dbReference type="PROSITE" id="PS50893"/>
    </source>
</evidence>
<name>A0ABT9SCK0_9BURK</name>
<evidence type="ECO:0000313" key="10">
    <source>
        <dbReference type="Proteomes" id="UP001226867"/>
    </source>
</evidence>
<dbReference type="PROSITE" id="PS50893">
    <property type="entry name" value="ABC_TRANSPORTER_2"/>
    <property type="match status" value="1"/>
</dbReference>
<dbReference type="SUPFAM" id="SSF52540">
    <property type="entry name" value="P-loop containing nucleoside triphosphate hydrolases"/>
    <property type="match status" value="1"/>
</dbReference>
<dbReference type="InterPro" id="IPR027417">
    <property type="entry name" value="P-loop_NTPase"/>
</dbReference>
<dbReference type="InterPro" id="IPR050166">
    <property type="entry name" value="ABC_transporter_ATP-bind"/>
</dbReference>
<evidence type="ECO:0000256" key="5">
    <source>
        <dbReference type="ARBA" id="ARBA00022741"/>
    </source>
</evidence>
<comment type="subcellular location">
    <subcellularLocation>
        <location evidence="1">Cell membrane</location>
        <topology evidence="1">Peripheral membrane protein</topology>
    </subcellularLocation>
</comment>
<dbReference type="CDD" id="cd03293">
    <property type="entry name" value="ABC_NrtD_SsuB_transporters"/>
    <property type="match status" value="1"/>
</dbReference>
<dbReference type="InterPro" id="IPR005890">
    <property type="entry name" value="NO3_transporter_ATP-bd-like"/>
</dbReference>
<keyword evidence="7" id="KW-0472">Membrane</keyword>
<dbReference type="EC" id="3.6.3.-" evidence="9"/>
<evidence type="ECO:0000256" key="2">
    <source>
        <dbReference type="ARBA" id="ARBA00005417"/>
    </source>
</evidence>
<keyword evidence="9" id="KW-0378">Hydrolase</keyword>
<dbReference type="InterPro" id="IPR003593">
    <property type="entry name" value="AAA+_ATPase"/>
</dbReference>
<keyword evidence="3" id="KW-0813">Transport</keyword>
<comment type="similarity">
    <text evidence="2">Belongs to the ABC transporter superfamily.</text>
</comment>
<dbReference type="Pfam" id="PF00005">
    <property type="entry name" value="ABC_tran"/>
    <property type="match status" value="1"/>
</dbReference>
<keyword evidence="5" id="KW-0547">Nucleotide-binding</keyword>
<dbReference type="InterPro" id="IPR017871">
    <property type="entry name" value="ABC_transporter-like_CS"/>
</dbReference>
<sequence length="273" mass="29712">MNATLDLQNRKFIDIQNVEQTFKTAKGPFQALRDINLTVAKGEFVALIGHSGCGKSTLLSLIAGLTMPTQGTLLCANKEIGGPGPERAVVFQNHSLLPWLTCYENVYLGVERVFGPTENKAQLKARTEAALALVGLTPATHKRPGEISGGMKQRVGIARALAMEPKVLLMDEPFGALDALTRARLQDELLAIVQKTQSTVVMVTHDVDEAVLLSDKIVMMTNGPSATIGEVLSVELARPRNRVELAEDPAYVHYRKAVIDFLYTRQGHVEKAA</sequence>
<dbReference type="PANTHER" id="PTHR42788">
    <property type="entry name" value="TAURINE IMPORT ATP-BINDING PROTEIN-RELATED"/>
    <property type="match status" value="1"/>
</dbReference>
<evidence type="ECO:0000313" key="9">
    <source>
        <dbReference type="EMBL" id="MDP9901501.1"/>
    </source>
</evidence>
<keyword evidence="6 9" id="KW-0067">ATP-binding</keyword>
<feature type="domain" description="ABC transporter" evidence="8">
    <location>
        <begin position="13"/>
        <end position="247"/>
    </location>
</feature>
<dbReference type="PROSITE" id="PS00211">
    <property type="entry name" value="ABC_TRANSPORTER_1"/>
    <property type="match status" value="1"/>
</dbReference>